<evidence type="ECO:0000313" key="3">
    <source>
        <dbReference type="Proteomes" id="UP000547011"/>
    </source>
</evidence>
<dbReference type="AlphaFoldDB" id="A0A7W6IQH8"/>
<dbReference type="InterPro" id="IPR011060">
    <property type="entry name" value="RibuloseP-bd_barrel"/>
</dbReference>
<dbReference type="EMBL" id="JACIEW010000013">
    <property type="protein sequence ID" value="MBB4053933.1"/>
    <property type="molecule type" value="Genomic_DNA"/>
</dbReference>
<dbReference type="InterPro" id="IPR005137">
    <property type="entry name" value="BtpA"/>
</dbReference>
<dbReference type="SUPFAM" id="SSF51366">
    <property type="entry name" value="Ribulose-phoshate binding barrel"/>
    <property type="match status" value="1"/>
</dbReference>
<evidence type="ECO:0008006" key="4">
    <source>
        <dbReference type="Google" id="ProtNLM"/>
    </source>
</evidence>
<proteinExistence type="inferred from homology"/>
<dbReference type="Pfam" id="PF03437">
    <property type="entry name" value="BtpA"/>
    <property type="match status" value="1"/>
</dbReference>
<evidence type="ECO:0000256" key="1">
    <source>
        <dbReference type="ARBA" id="ARBA00006007"/>
    </source>
</evidence>
<dbReference type="PIRSF" id="PIRSF005956">
    <property type="entry name" value="BtpA"/>
    <property type="match status" value="1"/>
</dbReference>
<protein>
    <recommendedName>
        <fullName evidence="4">BtpA/SgcQ family protein</fullName>
    </recommendedName>
</protein>
<name>A0A7W6IQH8_9HYPH</name>
<sequence>MSRLLLQVNQGHRPVVGMVQLPALPGGANYRVGTVEAVIEAARSEAEILSRNGIDALLVQNLGDIPVHHKTSVEQVAWMTRVTSEIVAAASCPVGLNFLENDAHAMMAVASASGADFVRIKIYVGAMLTPFGIESAQAHVAIKARTALGADNVAILADVHDRTGTPIATGGFEEDVEFALRLGLADGLVLTGKSYEQTLDMVARARAQYPKAPLFVGGGVTSENFAEAMAEANGAFVSTAMKDSGSAVGRFVPQKVQDFMAAARRAP</sequence>
<dbReference type="RefSeq" id="WP_183312681.1">
    <property type="nucleotide sequence ID" value="NZ_JACIEW010000013.1"/>
</dbReference>
<keyword evidence="3" id="KW-1185">Reference proteome</keyword>
<gene>
    <name evidence="2" type="ORF">GGR20_003604</name>
</gene>
<reference evidence="2 3" key="1">
    <citation type="submission" date="2020-08" db="EMBL/GenBank/DDBJ databases">
        <title>Genomic Encyclopedia of Type Strains, Phase IV (KMG-IV): sequencing the most valuable type-strain genomes for metagenomic binning, comparative biology and taxonomic classification.</title>
        <authorList>
            <person name="Goeker M."/>
        </authorList>
    </citation>
    <scope>NUCLEOTIDE SEQUENCE [LARGE SCALE GENOMIC DNA]</scope>
    <source>
        <strain evidence="2 3">DSM 23447</strain>
    </source>
</reference>
<comment type="caution">
    <text evidence="2">The sequence shown here is derived from an EMBL/GenBank/DDBJ whole genome shotgun (WGS) entry which is preliminary data.</text>
</comment>
<comment type="similarity">
    <text evidence="1">Belongs to the BtpA family.</text>
</comment>
<organism evidence="2 3">
    <name type="scientific">Devosia subaequoris</name>
    <dbReference type="NCBI Taxonomy" id="395930"/>
    <lineage>
        <taxon>Bacteria</taxon>
        <taxon>Pseudomonadati</taxon>
        <taxon>Pseudomonadota</taxon>
        <taxon>Alphaproteobacteria</taxon>
        <taxon>Hyphomicrobiales</taxon>
        <taxon>Devosiaceae</taxon>
        <taxon>Devosia</taxon>
    </lineage>
</organism>
<accession>A0A7W6IQH8</accession>
<dbReference type="NCBIfam" id="TIGR00259">
    <property type="entry name" value="thylakoid_BtpA"/>
    <property type="match status" value="1"/>
</dbReference>
<dbReference type="Proteomes" id="UP000547011">
    <property type="component" value="Unassembled WGS sequence"/>
</dbReference>
<dbReference type="PANTHER" id="PTHR21381:SF3">
    <property type="entry name" value="SGC REGION PROTEIN SGCQ-RELATED"/>
    <property type="match status" value="1"/>
</dbReference>
<evidence type="ECO:0000313" key="2">
    <source>
        <dbReference type="EMBL" id="MBB4053933.1"/>
    </source>
</evidence>
<dbReference type="PANTHER" id="PTHR21381">
    <property type="entry name" value="ZGC:162297"/>
    <property type="match status" value="1"/>
</dbReference>